<name>A0A8D8MYJ3_CULPI</name>
<sequence>MNQPRSMTSKYDKEQEDEQMSSNINVIDKALHGNRDPLLKDPIWARQNEINKSMFAKVNLIEQLQTGSMVDQRSFNKAVAEDYHKLRNALIENAAEGDVALGHLQKDQKLLNSEIEARSKALSQELTKTATTLEATVHAVNDLQEAQQAMRSELSDDTKGKMSLEIRLDSVEALLKDISERLNETFINMETMTQEIEALQQESRKASKE</sequence>
<protein>
    <submittedName>
        <fullName evidence="3">(northern house mosquito) hypothetical protein</fullName>
    </submittedName>
</protein>
<evidence type="ECO:0000313" key="3">
    <source>
        <dbReference type="EMBL" id="CAG6544855.1"/>
    </source>
</evidence>
<evidence type="ECO:0000256" key="2">
    <source>
        <dbReference type="SAM" id="MobiDB-lite"/>
    </source>
</evidence>
<proteinExistence type="predicted"/>
<dbReference type="EMBL" id="HBUE01337717">
    <property type="protein sequence ID" value="CAG6596993.1"/>
    <property type="molecule type" value="Transcribed_RNA"/>
</dbReference>
<dbReference type="EMBL" id="HBUE01230915">
    <property type="protein sequence ID" value="CAG6544855.1"/>
    <property type="molecule type" value="Transcribed_RNA"/>
</dbReference>
<feature type="coiled-coil region" evidence="1">
    <location>
        <begin position="161"/>
        <end position="209"/>
    </location>
</feature>
<reference evidence="3" key="1">
    <citation type="submission" date="2021-05" db="EMBL/GenBank/DDBJ databases">
        <authorList>
            <person name="Alioto T."/>
            <person name="Alioto T."/>
            <person name="Gomez Garrido J."/>
        </authorList>
    </citation>
    <scope>NUCLEOTIDE SEQUENCE</scope>
</reference>
<keyword evidence="1" id="KW-0175">Coiled coil</keyword>
<accession>A0A8D8MYJ3</accession>
<feature type="region of interest" description="Disordered" evidence="2">
    <location>
        <begin position="1"/>
        <end position="21"/>
    </location>
</feature>
<organism evidence="3">
    <name type="scientific">Culex pipiens</name>
    <name type="common">House mosquito</name>
    <dbReference type="NCBI Taxonomy" id="7175"/>
    <lineage>
        <taxon>Eukaryota</taxon>
        <taxon>Metazoa</taxon>
        <taxon>Ecdysozoa</taxon>
        <taxon>Arthropoda</taxon>
        <taxon>Hexapoda</taxon>
        <taxon>Insecta</taxon>
        <taxon>Pterygota</taxon>
        <taxon>Neoptera</taxon>
        <taxon>Endopterygota</taxon>
        <taxon>Diptera</taxon>
        <taxon>Nematocera</taxon>
        <taxon>Culicoidea</taxon>
        <taxon>Culicidae</taxon>
        <taxon>Culicinae</taxon>
        <taxon>Culicini</taxon>
        <taxon>Culex</taxon>
        <taxon>Culex</taxon>
    </lineage>
</organism>
<dbReference type="AlphaFoldDB" id="A0A8D8MYJ3"/>
<evidence type="ECO:0000256" key="1">
    <source>
        <dbReference type="SAM" id="Coils"/>
    </source>
</evidence>